<evidence type="ECO:0000313" key="2">
    <source>
        <dbReference type="Proteomes" id="UP000027731"/>
    </source>
</evidence>
<reference evidence="1 2" key="1">
    <citation type="submission" date="2014-06" db="EMBL/GenBank/DDBJ databases">
        <title>Genetic determinant of reutericyclin biosynthesis of Lactobacillus reuteri.</title>
        <authorList>
            <person name="Lin X."/>
            <person name="Duar R."/>
            <person name="Walter J."/>
            <person name="Gaenzle M."/>
        </authorList>
    </citation>
    <scope>NUCLEOTIDE SEQUENCE [LARGE SCALE GENOMIC DNA]</scope>
    <source>
        <strain evidence="1 2">LTH2584</strain>
    </source>
</reference>
<evidence type="ECO:0000313" key="1">
    <source>
        <dbReference type="EMBL" id="KEK16148.1"/>
    </source>
</evidence>
<name>A0A073JQK4_LIMRT</name>
<dbReference type="Proteomes" id="UP000027731">
    <property type="component" value="Unassembled WGS sequence"/>
</dbReference>
<gene>
    <name evidence="1" type="ORF">LR3_08825</name>
</gene>
<organism evidence="1 2">
    <name type="scientific">Limosilactobacillus reuteri</name>
    <name type="common">Lactobacillus reuteri</name>
    <dbReference type="NCBI Taxonomy" id="1598"/>
    <lineage>
        <taxon>Bacteria</taxon>
        <taxon>Bacillati</taxon>
        <taxon>Bacillota</taxon>
        <taxon>Bacilli</taxon>
        <taxon>Lactobacillales</taxon>
        <taxon>Lactobacillaceae</taxon>
        <taxon>Limosilactobacillus</taxon>
    </lineage>
</organism>
<dbReference type="PATRIC" id="fig|1598.90.peg.564"/>
<comment type="caution">
    <text evidence="1">The sequence shown here is derived from an EMBL/GenBank/DDBJ whole genome shotgun (WGS) entry which is preliminary data.</text>
</comment>
<sequence length="98" mass="11352">MAWTDNALEKIKKDCITTTAQLDDDVIYLDEEIILAGATPKELLELFIEKISNYAEKMNSARAGLVFWRMLNSIEYSVDMGMYIINIDRERLDKFVEP</sequence>
<accession>A0A073JQK4</accession>
<protein>
    <submittedName>
        <fullName evidence="1">Uncharacterized protein</fullName>
    </submittedName>
</protein>
<dbReference type="EMBL" id="JOSX01000010">
    <property type="protein sequence ID" value="KEK16148.1"/>
    <property type="molecule type" value="Genomic_DNA"/>
</dbReference>
<dbReference type="AlphaFoldDB" id="A0A073JQK4"/>
<proteinExistence type="predicted"/>